<dbReference type="OrthoDB" id="1058301at2759"/>
<dbReference type="InterPro" id="IPR036754">
    <property type="entry name" value="YbaK/aa-tRNA-synt-asso_dom_sf"/>
</dbReference>
<dbReference type="AlphaFoldDB" id="A0A1X0NXR2"/>
<name>A0A1X0NXR2_9TRYP</name>
<dbReference type="CDD" id="cd04332">
    <property type="entry name" value="YbaK_like"/>
    <property type="match status" value="1"/>
</dbReference>
<dbReference type="Pfam" id="PF04073">
    <property type="entry name" value="tRNA_edit"/>
    <property type="match status" value="1"/>
</dbReference>
<evidence type="ECO:0000259" key="2">
    <source>
        <dbReference type="Pfam" id="PF04073"/>
    </source>
</evidence>
<dbReference type="GO" id="GO:0004812">
    <property type="term" value="F:aminoacyl-tRNA ligase activity"/>
    <property type="evidence" value="ECO:0007669"/>
    <property type="project" value="UniProtKB-KW"/>
</dbReference>
<dbReference type="EMBL" id="NBCO01000012">
    <property type="protein sequence ID" value="ORC89475.1"/>
    <property type="molecule type" value="Genomic_DNA"/>
</dbReference>
<evidence type="ECO:0000313" key="3">
    <source>
        <dbReference type="EMBL" id="ORC89475.1"/>
    </source>
</evidence>
<organism evidence="3 4">
    <name type="scientific">Trypanosoma theileri</name>
    <dbReference type="NCBI Taxonomy" id="67003"/>
    <lineage>
        <taxon>Eukaryota</taxon>
        <taxon>Discoba</taxon>
        <taxon>Euglenozoa</taxon>
        <taxon>Kinetoplastea</taxon>
        <taxon>Metakinetoplastina</taxon>
        <taxon>Trypanosomatida</taxon>
        <taxon>Trypanosomatidae</taxon>
        <taxon>Trypanosoma</taxon>
    </lineage>
</organism>
<gene>
    <name evidence="3" type="ORF">TM35_000122500</name>
</gene>
<dbReference type="Proteomes" id="UP000192257">
    <property type="component" value="Unassembled WGS sequence"/>
</dbReference>
<dbReference type="STRING" id="67003.A0A1X0NXR2"/>
<dbReference type="VEuPathDB" id="TriTrypDB:TM35_000122500"/>
<dbReference type="PANTHER" id="PTHR30411">
    <property type="entry name" value="CYTOPLASMIC PROTEIN"/>
    <property type="match status" value="1"/>
</dbReference>
<dbReference type="RefSeq" id="XP_028883541.1">
    <property type="nucleotide sequence ID" value="XM_029025225.1"/>
</dbReference>
<dbReference type="GeneID" id="39985005"/>
<keyword evidence="3" id="KW-0030">Aminoacyl-tRNA synthetase</keyword>
<accession>A0A1X0NXR2</accession>
<feature type="domain" description="YbaK/aminoacyl-tRNA synthetase-associated" evidence="2">
    <location>
        <begin position="172"/>
        <end position="245"/>
    </location>
</feature>
<dbReference type="FunFam" id="3.90.960.10:FF:000013">
    <property type="entry name" value="Aminoacyl-tRNA editing domain containing protein, putative"/>
    <property type="match status" value="1"/>
</dbReference>
<evidence type="ECO:0000313" key="4">
    <source>
        <dbReference type="Proteomes" id="UP000192257"/>
    </source>
</evidence>
<dbReference type="Gene3D" id="3.90.960.10">
    <property type="entry name" value="YbaK/aminoacyl-tRNA synthetase-associated domain"/>
    <property type="match status" value="1"/>
</dbReference>
<comment type="caution">
    <text evidence="3">The sequence shown here is derived from an EMBL/GenBank/DDBJ whole genome shotgun (WGS) entry which is preliminary data.</text>
</comment>
<dbReference type="GO" id="GO:0002161">
    <property type="term" value="F:aminoacyl-tRNA deacylase activity"/>
    <property type="evidence" value="ECO:0007669"/>
    <property type="project" value="InterPro"/>
</dbReference>
<keyword evidence="4" id="KW-1185">Reference proteome</keyword>
<evidence type="ECO:0000256" key="1">
    <source>
        <dbReference type="SAM" id="MobiDB-lite"/>
    </source>
</evidence>
<dbReference type="InterPro" id="IPR007214">
    <property type="entry name" value="YbaK/aa-tRNA-synth-assoc-dom"/>
</dbReference>
<sequence>MSTSVETRIAALASRYTSIEKSIEELHKALKRITTSNDNNNNNNNNTATPAAAAAVSTSRYRDPCELKELQPCERDTPQVAALRQWCLKHHLYSAVFRWVPSDYYQHSLQWRRDILEANSIQHLCKSIVLENTHCIHKDCSHRENSRYYIIVYPYTEKFDAEFVMRCVKDMNEGLGKKKFNFRLADPEVSLHLTGFSHGAVAPFGTTTEIPVILSDRITQLSPPVFWMGGGHVDCKVRVDVEEFLEVVKPIVAAITTPLTAEELEHLVD</sequence>
<proteinExistence type="predicted"/>
<protein>
    <submittedName>
        <fullName evidence="3">YbaK/aminoacyl-tRNA synthetase-associated domain-containing protein</fullName>
    </submittedName>
</protein>
<keyword evidence="3" id="KW-0436">Ligase</keyword>
<dbReference type="PANTHER" id="PTHR30411:SF4">
    <property type="entry name" value="YBAK_AMINOACYL-TRNA SYNTHETASE-ASSOCIATED DOMAIN-CONTAINING PROTEIN"/>
    <property type="match status" value="1"/>
</dbReference>
<dbReference type="SUPFAM" id="SSF55826">
    <property type="entry name" value="YbaK/ProRS associated domain"/>
    <property type="match status" value="1"/>
</dbReference>
<feature type="region of interest" description="Disordered" evidence="1">
    <location>
        <begin position="34"/>
        <end position="53"/>
    </location>
</feature>
<reference evidence="3 4" key="1">
    <citation type="submission" date="2017-03" db="EMBL/GenBank/DDBJ databases">
        <title>An alternative strategy for trypanosome survival in the mammalian bloodstream revealed through genome and transcriptome analysis of the ubiquitous bovine parasite Trypanosoma (Megatrypanum) theileri.</title>
        <authorList>
            <person name="Kelly S."/>
            <person name="Ivens A."/>
            <person name="Mott A."/>
            <person name="O'Neill E."/>
            <person name="Emms D."/>
            <person name="Macleod O."/>
            <person name="Voorheis P."/>
            <person name="Matthews J."/>
            <person name="Matthews K."/>
            <person name="Carrington M."/>
        </authorList>
    </citation>
    <scope>NUCLEOTIDE SEQUENCE [LARGE SCALE GENOMIC DNA]</scope>
    <source>
        <strain evidence="3">Edinburgh</strain>
    </source>
</reference>